<feature type="chain" id="PRO_5036509508" description="CLIP domain-containing serine protease" evidence="7">
    <location>
        <begin position="33"/>
        <end position="414"/>
    </location>
</feature>
<dbReference type="GO" id="GO:0006508">
    <property type="term" value="P:proteolysis"/>
    <property type="evidence" value="ECO:0007669"/>
    <property type="project" value="UniProtKB-KW"/>
</dbReference>
<dbReference type="SMART" id="SM00020">
    <property type="entry name" value="Tryp_SPc"/>
    <property type="match status" value="1"/>
</dbReference>
<protein>
    <recommendedName>
        <fullName evidence="7">CLIP domain-containing serine protease</fullName>
        <ecNumber evidence="7">3.4.21.-</ecNumber>
    </recommendedName>
</protein>
<keyword evidence="7" id="KW-0964">Secreted</keyword>
<accession>A0A7R9BYC6</accession>
<dbReference type="Gene3D" id="3.30.1640.30">
    <property type="match status" value="1"/>
</dbReference>
<dbReference type="Gene3D" id="2.40.10.10">
    <property type="entry name" value="Trypsin-like serine proteases"/>
    <property type="match status" value="2"/>
</dbReference>
<dbReference type="SMART" id="SM00680">
    <property type="entry name" value="CLIP"/>
    <property type="match status" value="1"/>
</dbReference>
<comment type="domain">
    <text evidence="7">The clip domain consists of 35-55 residues which are 'knitted' together usually by 3 conserved disulfide bonds forming a clip-like compact structure.</text>
</comment>
<dbReference type="EC" id="3.4.21.-" evidence="7"/>
<feature type="domain" description="Clip" evidence="9">
    <location>
        <begin position="56"/>
        <end position="113"/>
    </location>
</feature>
<evidence type="ECO:0000259" key="9">
    <source>
        <dbReference type="PROSITE" id="PS51888"/>
    </source>
</evidence>
<dbReference type="InterPro" id="IPR051487">
    <property type="entry name" value="Ser/Thr_Proteases_Immune/Dev"/>
</dbReference>
<dbReference type="SUPFAM" id="SSF50494">
    <property type="entry name" value="Trypsin-like serine proteases"/>
    <property type="match status" value="1"/>
</dbReference>
<evidence type="ECO:0000259" key="8">
    <source>
        <dbReference type="PROSITE" id="PS50240"/>
    </source>
</evidence>
<feature type="domain" description="Peptidase S1" evidence="8">
    <location>
        <begin position="162"/>
        <end position="413"/>
    </location>
</feature>
<evidence type="ECO:0000256" key="6">
    <source>
        <dbReference type="ARBA" id="ARBA00024195"/>
    </source>
</evidence>
<comment type="subcellular location">
    <subcellularLocation>
        <location evidence="7">Secreted</location>
    </subcellularLocation>
</comment>
<dbReference type="InterPro" id="IPR009003">
    <property type="entry name" value="Peptidase_S1_PA"/>
</dbReference>
<comment type="similarity">
    <text evidence="6 7">Belongs to the peptidase S1 family. CLIP subfamily.</text>
</comment>
<dbReference type="PANTHER" id="PTHR24256">
    <property type="entry name" value="TRYPTASE-RELATED"/>
    <property type="match status" value="1"/>
</dbReference>
<evidence type="ECO:0000313" key="11">
    <source>
        <dbReference type="Proteomes" id="UP000678499"/>
    </source>
</evidence>
<dbReference type="Proteomes" id="UP000678499">
    <property type="component" value="Unassembled WGS sequence"/>
</dbReference>
<keyword evidence="4 7" id="KW-0720">Serine protease</keyword>
<feature type="signal peptide" evidence="7">
    <location>
        <begin position="1"/>
        <end position="32"/>
    </location>
</feature>
<name>A0A7R9BYC6_9CRUS</name>
<gene>
    <name evidence="10" type="ORF">NMOB1V02_LOCUS9989</name>
</gene>
<dbReference type="InterPro" id="IPR001314">
    <property type="entry name" value="Peptidase_S1A"/>
</dbReference>
<organism evidence="10">
    <name type="scientific">Notodromas monacha</name>
    <dbReference type="NCBI Taxonomy" id="399045"/>
    <lineage>
        <taxon>Eukaryota</taxon>
        <taxon>Metazoa</taxon>
        <taxon>Ecdysozoa</taxon>
        <taxon>Arthropoda</taxon>
        <taxon>Crustacea</taxon>
        <taxon>Oligostraca</taxon>
        <taxon>Ostracoda</taxon>
        <taxon>Podocopa</taxon>
        <taxon>Podocopida</taxon>
        <taxon>Cypridocopina</taxon>
        <taxon>Cypridoidea</taxon>
        <taxon>Cyprididae</taxon>
        <taxon>Notodromas</taxon>
    </lineage>
</organism>
<dbReference type="PROSITE" id="PS51888">
    <property type="entry name" value="CLIP"/>
    <property type="match status" value="1"/>
</dbReference>
<evidence type="ECO:0000256" key="3">
    <source>
        <dbReference type="ARBA" id="ARBA00022801"/>
    </source>
</evidence>
<dbReference type="InterPro" id="IPR038565">
    <property type="entry name" value="CLIP_sf"/>
</dbReference>
<keyword evidence="3 7" id="KW-0378">Hydrolase</keyword>
<evidence type="ECO:0000256" key="1">
    <source>
        <dbReference type="ARBA" id="ARBA00022670"/>
    </source>
</evidence>
<sequence length="414" mass="45108">MLCIKNMMSELVKRVFLFSLCVSLFGVSEASARNERQDVVFASVTKREAFANSLGSCETPPRFPTTESGKPGECVPVTDCPDLLQFLKGPERDIGYLRRTICRLIGSTAYVCCPIPPPPPATLPPVEPLENGGFSSDPAATSRSLFPDPKKYECGGILSNRIVNGEDAPQGAWPWMALLFYEVQGGAIKHGCGGSLINSRAYVRLGEHDLRTNPDCDRFNDCSEYLDFEVEEIKVHPNFTQHPYKGAKNDIALIRLKSEAKVPQEKYKISPVCLPFNPLDADAQGDKALSSATGLFVTGWGRISVEFKNNGSNILQQLRVPIISATKCRETPAFRRVDFGAEHLCAGGEEGKDSCKGDSGGPLVIGGQKDDTSTSFFQVGVVSFGTPYCGLIQAPGVYTRVSTYLDWITDTVRA</sequence>
<dbReference type="GO" id="GO:0005576">
    <property type="term" value="C:extracellular region"/>
    <property type="evidence" value="ECO:0007669"/>
    <property type="project" value="UniProtKB-SubCell"/>
</dbReference>
<dbReference type="AlphaFoldDB" id="A0A7R9BYC6"/>
<evidence type="ECO:0000256" key="5">
    <source>
        <dbReference type="ARBA" id="ARBA00023157"/>
    </source>
</evidence>
<evidence type="ECO:0000256" key="7">
    <source>
        <dbReference type="RuleBase" id="RU366078"/>
    </source>
</evidence>
<proteinExistence type="inferred from homology"/>
<dbReference type="GO" id="GO:0004252">
    <property type="term" value="F:serine-type endopeptidase activity"/>
    <property type="evidence" value="ECO:0007669"/>
    <property type="project" value="UniProtKB-UniRule"/>
</dbReference>
<dbReference type="InterPro" id="IPR043504">
    <property type="entry name" value="Peptidase_S1_PA_chymotrypsin"/>
</dbReference>
<reference evidence="10" key="1">
    <citation type="submission" date="2020-11" db="EMBL/GenBank/DDBJ databases">
        <authorList>
            <person name="Tran Van P."/>
        </authorList>
    </citation>
    <scope>NUCLEOTIDE SEQUENCE</scope>
</reference>
<keyword evidence="5" id="KW-1015">Disulfide bond</keyword>
<evidence type="ECO:0000256" key="4">
    <source>
        <dbReference type="ARBA" id="ARBA00022825"/>
    </source>
</evidence>
<dbReference type="EMBL" id="OA885789">
    <property type="protein sequence ID" value="CAD7282364.1"/>
    <property type="molecule type" value="Genomic_DNA"/>
</dbReference>
<dbReference type="EMBL" id="CAJPEX010003752">
    <property type="protein sequence ID" value="CAG0922516.1"/>
    <property type="molecule type" value="Genomic_DNA"/>
</dbReference>
<keyword evidence="2 7" id="KW-0732">Signal</keyword>
<dbReference type="InterPro" id="IPR033116">
    <property type="entry name" value="TRYPSIN_SER"/>
</dbReference>
<keyword evidence="11" id="KW-1185">Reference proteome</keyword>
<keyword evidence="1 7" id="KW-0645">Protease</keyword>
<evidence type="ECO:0000256" key="2">
    <source>
        <dbReference type="ARBA" id="ARBA00022729"/>
    </source>
</evidence>
<dbReference type="InterPro" id="IPR001254">
    <property type="entry name" value="Trypsin_dom"/>
</dbReference>
<dbReference type="FunFam" id="2.40.10.10:FF:000036">
    <property type="entry name" value="Trypsin beta"/>
    <property type="match status" value="1"/>
</dbReference>
<dbReference type="Pfam" id="PF00089">
    <property type="entry name" value="Trypsin"/>
    <property type="match status" value="1"/>
</dbReference>
<dbReference type="PRINTS" id="PR00722">
    <property type="entry name" value="CHYMOTRYPSIN"/>
</dbReference>
<dbReference type="Pfam" id="PF12032">
    <property type="entry name" value="CLIP"/>
    <property type="match status" value="1"/>
</dbReference>
<dbReference type="PROSITE" id="PS00135">
    <property type="entry name" value="TRYPSIN_SER"/>
    <property type="match status" value="1"/>
</dbReference>
<dbReference type="InterPro" id="IPR022700">
    <property type="entry name" value="CLIP"/>
</dbReference>
<dbReference type="CDD" id="cd00190">
    <property type="entry name" value="Tryp_SPc"/>
    <property type="match status" value="1"/>
</dbReference>
<dbReference type="PROSITE" id="PS50240">
    <property type="entry name" value="TRYPSIN_DOM"/>
    <property type="match status" value="1"/>
</dbReference>
<evidence type="ECO:0000313" key="10">
    <source>
        <dbReference type="EMBL" id="CAD7282364.1"/>
    </source>
</evidence>
<dbReference type="OrthoDB" id="6352817at2759"/>